<keyword evidence="2" id="KW-1185">Reference proteome</keyword>
<gene>
    <name evidence="1" type="ORF">OFUS_LOCUS15004</name>
</gene>
<organism evidence="1 2">
    <name type="scientific">Owenia fusiformis</name>
    <name type="common">Polychaete worm</name>
    <dbReference type="NCBI Taxonomy" id="6347"/>
    <lineage>
        <taxon>Eukaryota</taxon>
        <taxon>Metazoa</taxon>
        <taxon>Spiralia</taxon>
        <taxon>Lophotrochozoa</taxon>
        <taxon>Annelida</taxon>
        <taxon>Polychaeta</taxon>
        <taxon>Sedentaria</taxon>
        <taxon>Canalipalpata</taxon>
        <taxon>Sabellida</taxon>
        <taxon>Oweniida</taxon>
        <taxon>Oweniidae</taxon>
        <taxon>Owenia</taxon>
    </lineage>
</organism>
<dbReference type="Proteomes" id="UP000749559">
    <property type="component" value="Unassembled WGS sequence"/>
</dbReference>
<accession>A0A8J1XRS2</accession>
<dbReference type="AlphaFoldDB" id="A0A8J1XRS2"/>
<dbReference type="GO" id="GO:0005509">
    <property type="term" value="F:calcium ion binding"/>
    <property type="evidence" value="ECO:0007669"/>
    <property type="project" value="InterPro"/>
</dbReference>
<sequence length="170" mass="19445">NNMKLLVSLVAFALYFAVASAQVNENLVDLLWTRAELLRQQPNVSQPCVNRDVFQALFLSYDSDDDMRVTREEFVPRWQANTNMTTDDVNALYDYIVITGGGSPNFIDESDIDFFYLSFISNSEGCISEVNYKARWREVIADLPDQGAQVPPARLYNKTRHVPPSIDRLR</sequence>
<proteinExistence type="predicted"/>
<protein>
    <submittedName>
        <fullName evidence="1">Uncharacterized protein</fullName>
    </submittedName>
</protein>
<dbReference type="InterPro" id="IPR011992">
    <property type="entry name" value="EF-hand-dom_pair"/>
</dbReference>
<dbReference type="InterPro" id="IPR002048">
    <property type="entry name" value="EF_hand_dom"/>
</dbReference>
<name>A0A8J1XRS2_OWEFU</name>
<evidence type="ECO:0000313" key="2">
    <source>
        <dbReference type="Proteomes" id="UP000749559"/>
    </source>
</evidence>
<dbReference type="PROSITE" id="PS50222">
    <property type="entry name" value="EF_HAND_2"/>
    <property type="match status" value="1"/>
</dbReference>
<feature type="non-terminal residue" evidence="1">
    <location>
        <position position="1"/>
    </location>
</feature>
<reference evidence="1" key="1">
    <citation type="submission" date="2022-03" db="EMBL/GenBank/DDBJ databases">
        <authorList>
            <person name="Martin C."/>
        </authorList>
    </citation>
    <scope>NUCLEOTIDE SEQUENCE</scope>
</reference>
<evidence type="ECO:0000313" key="1">
    <source>
        <dbReference type="EMBL" id="CAH1789689.1"/>
    </source>
</evidence>
<dbReference type="EMBL" id="CAIIXF020000007">
    <property type="protein sequence ID" value="CAH1789689.1"/>
    <property type="molecule type" value="Genomic_DNA"/>
</dbReference>
<dbReference type="SUPFAM" id="SSF47473">
    <property type="entry name" value="EF-hand"/>
    <property type="match status" value="1"/>
</dbReference>
<comment type="caution">
    <text evidence="1">The sequence shown here is derived from an EMBL/GenBank/DDBJ whole genome shotgun (WGS) entry which is preliminary data.</text>
</comment>